<dbReference type="EMBL" id="SJOI01000001">
    <property type="protein sequence ID" value="TCL05719.1"/>
    <property type="molecule type" value="Genomic_DNA"/>
</dbReference>
<dbReference type="Pfam" id="PF19528">
    <property type="entry name" value="DUF6056"/>
    <property type="match status" value="1"/>
</dbReference>
<evidence type="ECO:0000313" key="3">
    <source>
        <dbReference type="Proteomes" id="UP000294555"/>
    </source>
</evidence>
<dbReference type="RefSeq" id="WP_132924555.1">
    <property type="nucleotide sequence ID" value="NZ_SJOI01000001.1"/>
</dbReference>
<keyword evidence="3" id="KW-1185">Reference proteome</keyword>
<sequence length="415" mass="46849">MTKRLSYFFLVVFILSFTYLNLRGISHYSDDLVFSVEAHTPDKLQWLINRYNGWSSRTAIEFALLSVINHKMAWAVCNAFFMAIMLCSLSYITAKNKKEIIIGGCIFLLILLITIKKGFIKDGMLWMTGSINYLWPLSLSFAGFSLLKYCCSTRHSTICSLAIPIFFFLSSFSEQLVVINLILLTAIALIFLRNVRRVALLSLAATSLVFAYIILSPGNANRYLLEIPRWYPDFVNFNIIDKVVLGINLSFDQMFSVQPLALIIIYSSLAFLNENKKMKLLALLIFIATICLLLLQLKAFSFVHFNTIYKFNSSNISGFFALSRVAIVLLFATLTTVMIYFSTKERKEAALISIVYISSYAGTVMLGLSPTIYASGQRTLFVSGIMISALATNLAVKSIRKIYTKNYSIINNEIS</sequence>
<feature type="transmembrane region" description="Helical" evidence="1">
    <location>
        <begin position="319"/>
        <end position="341"/>
    </location>
</feature>
<feature type="transmembrane region" description="Helical" evidence="1">
    <location>
        <begin position="72"/>
        <end position="94"/>
    </location>
</feature>
<feature type="transmembrane region" description="Helical" evidence="1">
    <location>
        <begin position="255"/>
        <end position="273"/>
    </location>
</feature>
<dbReference type="AlphaFoldDB" id="A0A4R1NFM0"/>
<comment type="caution">
    <text evidence="2">The sequence shown here is derived from an EMBL/GenBank/DDBJ whole genome shotgun (WGS) entry which is preliminary data.</text>
</comment>
<protein>
    <submittedName>
        <fullName evidence="2">Uncharacterized protein</fullName>
    </submittedName>
</protein>
<organism evidence="2 3">
    <name type="scientific">Sodalis ligni</name>
    <dbReference type="NCBI Taxonomy" id="2697027"/>
    <lineage>
        <taxon>Bacteria</taxon>
        <taxon>Pseudomonadati</taxon>
        <taxon>Pseudomonadota</taxon>
        <taxon>Gammaproteobacteria</taxon>
        <taxon>Enterobacterales</taxon>
        <taxon>Bruguierivoracaceae</taxon>
        <taxon>Sodalis</taxon>
    </lineage>
</organism>
<dbReference type="InterPro" id="IPR045691">
    <property type="entry name" value="DUF6056"/>
</dbReference>
<feature type="transmembrane region" description="Helical" evidence="1">
    <location>
        <begin position="198"/>
        <end position="215"/>
    </location>
</feature>
<dbReference type="Proteomes" id="UP000294555">
    <property type="component" value="Unassembled WGS sequence"/>
</dbReference>
<evidence type="ECO:0000256" key="1">
    <source>
        <dbReference type="SAM" id="Phobius"/>
    </source>
</evidence>
<keyword evidence="1" id="KW-0812">Transmembrane</keyword>
<keyword evidence="1" id="KW-0472">Membrane</keyword>
<feature type="transmembrane region" description="Helical" evidence="1">
    <location>
        <begin position="161"/>
        <end position="191"/>
    </location>
</feature>
<feature type="transmembrane region" description="Helical" evidence="1">
    <location>
        <begin position="100"/>
        <end position="119"/>
    </location>
</feature>
<dbReference type="OrthoDB" id="2284195at2"/>
<feature type="transmembrane region" description="Helical" evidence="1">
    <location>
        <begin position="280"/>
        <end position="299"/>
    </location>
</feature>
<reference evidence="2 3" key="1">
    <citation type="submission" date="2019-02" db="EMBL/GenBank/DDBJ databases">
        <title>Investigation of anaerobic lignin degradation for improved lignocellulosic biofuels.</title>
        <authorList>
            <person name="Deangelis K."/>
        </authorList>
    </citation>
    <scope>NUCLEOTIDE SEQUENCE [LARGE SCALE GENOMIC DNA]</scope>
    <source>
        <strain evidence="2 3">159R</strain>
    </source>
</reference>
<feature type="transmembrane region" description="Helical" evidence="1">
    <location>
        <begin position="353"/>
        <end position="373"/>
    </location>
</feature>
<feature type="transmembrane region" description="Helical" evidence="1">
    <location>
        <begin position="131"/>
        <end position="149"/>
    </location>
</feature>
<name>A0A4R1NFM0_9GAMM</name>
<keyword evidence="1" id="KW-1133">Transmembrane helix</keyword>
<feature type="transmembrane region" description="Helical" evidence="1">
    <location>
        <begin position="6"/>
        <end position="22"/>
    </location>
</feature>
<proteinExistence type="predicted"/>
<feature type="transmembrane region" description="Helical" evidence="1">
    <location>
        <begin position="379"/>
        <end position="396"/>
    </location>
</feature>
<gene>
    <name evidence="2" type="ORF">EZJ58_3934</name>
</gene>
<accession>A0A4R1NFM0</accession>
<evidence type="ECO:0000313" key="2">
    <source>
        <dbReference type="EMBL" id="TCL05719.1"/>
    </source>
</evidence>